<dbReference type="GO" id="GO:0016491">
    <property type="term" value="F:oxidoreductase activity"/>
    <property type="evidence" value="ECO:0007669"/>
    <property type="project" value="TreeGrafter"/>
</dbReference>
<dbReference type="OMA" id="TCQRSTH"/>
<dbReference type="Pfam" id="PF13646">
    <property type="entry name" value="HEAT_2"/>
    <property type="match status" value="1"/>
</dbReference>
<dbReference type="PANTHER" id="PTHR12697">
    <property type="entry name" value="PBS LYASE HEAT-LIKE PROTEIN"/>
    <property type="match status" value="1"/>
</dbReference>
<dbReference type="GeneTree" id="ENSGT00390000013207"/>
<dbReference type="AlphaFoldDB" id="A0A7M4FN20"/>
<name>A0A7M4FN20_CROPO</name>
<organism evidence="1 2">
    <name type="scientific">Crocodylus porosus</name>
    <name type="common">Saltwater crocodile</name>
    <name type="synonym">Estuarine crocodile</name>
    <dbReference type="NCBI Taxonomy" id="8502"/>
    <lineage>
        <taxon>Eukaryota</taxon>
        <taxon>Metazoa</taxon>
        <taxon>Chordata</taxon>
        <taxon>Craniata</taxon>
        <taxon>Vertebrata</taxon>
        <taxon>Euteleostomi</taxon>
        <taxon>Archelosauria</taxon>
        <taxon>Archosauria</taxon>
        <taxon>Crocodylia</taxon>
        <taxon>Longirostres</taxon>
        <taxon>Crocodylidae</taxon>
        <taxon>Crocodylus</taxon>
    </lineage>
</organism>
<accession>A0A7M4FN20</accession>
<dbReference type="Ensembl" id="ENSCPRT00005030877.1">
    <property type="protein sequence ID" value="ENSCPRP00005026430.1"/>
    <property type="gene ID" value="ENSCPRG00005018322.1"/>
</dbReference>
<dbReference type="InterPro" id="IPR011989">
    <property type="entry name" value="ARM-like"/>
</dbReference>
<dbReference type="PANTHER" id="PTHR12697:SF20">
    <property type="entry name" value="HEAT REPEAT-CONTAINING PROTEIN 4"/>
    <property type="match status" value="1"/>
</dbReference>
<sequence length="467" mass="52883">MLEQWKNAWKLTPRWQNATIENLTRALTDIHDVVRVSAIITCASAAVERLTPDSNGIGKIPDIQDVPEELQPLLKKTLRHESAHVRMAAAVCHYATGMRNEEARAVMQDALVHGNSADSWAAAQCLALDGIITLPVVTKILSQLFDKNDETTEEQACLLLTQLSERTSLVYSLLAAKLNSCQWKDRILACKALSRIHGYVSQDLKNKLVQLMWKDWKLDVRQAAALALGHMKFGKEVHDQLRVKLKRGDCRTKVEALSLIGWLQFMTAKLLPGFLQCFSNDFVAVRREACLTAGALRIKDETVLKCLLKTMQNDPHWKIKAFAIRALGQIGHVSPLLKRLLLWAIHYEEEPGVRKEACRAIVTLHLQDESVQATLLERVILEPNEMKCNDFLHPSHMHMFLIQISSLSQKALVTQKLLKLEEIIDHLWQKANRIYHAEEHSSDYKDILKNLTAALESTSIGNHCVWT</sequence>
<dbReference type="SUPFAM" id="SSF48371">
    <property type="entry name" value="ARM repeat"/>
    <property type="match status" value="1"/>
</dbReference>
<dbReference type="Gene3D" id="1.25.10.10">
    <property type="entry name" value="Leucine-rich Repeat Variant"/>
    <property type="match status" value="2"/>
</dbReference>
<dbReference type="InterPro" id="IPR016024">
    <property type="entry name" value="ARM-type_fold"/>
</dbReference>
<evidence type="ECO:0008006" key="3">
    <source>
        <dbReference type="Google" id="ProtNLM"/>
    </source>
</evidence>
<reference evidence="1" key="2">
    <citation type="submission" date="2025-09" db="UniProtKB">
        <authorList>
            <consortium name="Ensembl"/>
        </authorList>
    </citation>
    <scope>IDENTIFICATION</scope>
</reference>
<evidence type="ECO:0000313" key="2">
    <source>
        <dbReference type="Proteomes" id="UP000594220"/>
    </source>
</evidence>
<protein>
    <recommendedName>
        <fullName evidence="3">HEAT repeat containing 4</fullName>
    </recommendedName>
</protein>
<reference evidence="1" key="1">
    <citation type="submission" date="2025-08" db="UniProtKB">
        <authorList>
            <consortium name="Ensembl"/>
        </authorList>
    </citation>
    <scope>IDENTIFICATION</scope>
</reference>
<proteinExistence type="predicted"/>
<keyword evidence="2" id="KW-1185">Reference proteome</keyword>
<dbReference type="Proteomes" id="UP000594220">
    <property type="component" value="Unplaced"/>
</dbReference>
<evidence type="ECO:0000313" key="1">
    <source>
        <dbReference type="Ensembl" id="ENSCPRP00005026430.1"/>
    </source>
</evidence>